<dbReference type="AlphaFoldDB" id="A0A1F2PBZ6"/>
<organism evidence="1 2">
    <name type="scientific">Candidatus Syntropharchaeum caldarium</name>
    <dbReference type="NCBI Taxonomy" id="1838285"/>
    <lineage>
        <taxon>Archaea</taxon>
        <taxon>Methanobacteriati</taxon>
        <taxon>Methanobacteriota</taxon>
        <taxon>Stenosarchaea group</taxon>
        <taxon>Methanomicrobia</taxon>
        <taxon>Methanosarcinales</taxon>
        <taxon>ANME-2 cluster</taxon>
        <taxon>Candidatus Syntropharchaeum</taxon>
    </lineage>
</organism>
<evidence type="ECO:0000313" key="1">
    <source>
        <dbReference type="EMBL" id="OFV68773.1"/>
    </source>
</evidence>
<protein>
    <submittedName>
        <fullName evidence="1">Uncharacterized protein</fullName>
    </submittedName>
</protein>
<reference evidence="1" key="1">
    <citation type="submission" date="2016-05" db="EMBL/GenBank/DDBJ databases">
        <title>Microbial consortia oxidize butane by reversing methanogenesis.</title>
        <authorList>
            <person name="Laso-Perez R."/>
            <person name="Richter M."/>
            <person name="Wegener G."/>
            <person name="Musat F."/>
        </authorList>
    </citation>
    <scope>NUCLEOTIDE SEQUENCE [LARGE SCALE GENOMIC DNA]</scope>
    <source>
        <strain evidence="1">BOX2</strain>
    </source>
</reference>
<evidence type="ECO:0000313" key="2">
    <source>
        <dbReference type="Proteomes" id="UP000186940"/>
    </source>
</evidence>
<dbReference type="EMBL" id="LYOS01000001">
    <property type="protein sequence ID" value="OFV68773.1"/>
    <property type="molecule type" value="Genomic_DNA"/>
</dbReference>
<comment type="caution">
    <text evidence="1">The sequence shown here is derived from an EMBL/GenBank/DDBJ whole genome shotgun (WGS) entry which is preliminary data.</text>
</comment>
<keyword evidence="2" id="KW-1185">Reference proteome</keyword>
<gene>
    <name evidence="1" type="ORF">SCAL_000449</name>
</gene>
<accession>A0A1F2PBZ6</accession>
<proteinExistence type="predicted"/>
<name>A0A1F2PBZ6_9EURY</name>
<sequence>MDTEAFLASDINMEILNIMFCLGAASGICSDKDGN</sequence>
<dbReference type="Proteomes" id="UP000186940">
    <property type="component" value="Unassembled WGS sequence"/>
</dbReference>